<proteinExistence type="predicted"/>
<keyword evidence="2" id="KW-1185">Reference proteome</keyword>
<accession>A0A8C9V2Q8</accession>
<reference evidence="1" key="2">
    <citation type="submission" date="2025-08" db="UniProtKB">
        <authorList>
            <consortium name="Ensembl"/>
        </authorList>
    </citation>
    <scope>IDENTIFICATION</scope>
</reference>
<reference evidence="1 2" key="1">
    <citation type="submission" date="2019-04" db="EMBL/GenBank/DDBJ databases">
        <authorList>
            <consortium name="Wellcome Sanger Institute Data Sharing"/>
        </authorList>
    </citation>
    <scope>NUCLEOTIDE SEQUENCE [LARGE SCALE GENOMIC DNA]</scope>
</reference>
<name>A0A8C9V2Q8_SCLFO</name>
<reference evidence="1" key="3">
    <citation type="submission" date="2025-09" db="UniProtKB">
        <authorList>
            <consortium name="Ensembl"/>
        </authorList>
    </citation>
    <scope>IDENTIFICATION</scope>
</reference>
<dbReference type="GO" id="GO:0003676">
    <property type="term" value="F:nucleic acid binding"/>
    <property type="evidence" value="ECO:0007669"/>
    <property type="project" value="InterPro"/>
</dbReference>
<dbReference type="Gene3D" id="3.30.420.10">
    <property type="entry name" value="Ribonuclease H-like superfamily/Ribonuclease H"/>
    <property type="match status" value="1"/>
</dbReference>
<organism evidence="1 2">
    <name type="scientific">Scleropages formosus</name>
    <name type="common">Asian bonytongue</name>
    <name type="synonym">Osteoglossum formosum</name>
    <dbReference type="NCBI Taxonomy" id="113540"/>
    <lineage>
        <taxon>Eukaryota</taxon>
        <taxon>Metazoa</taxon>
        <taxon>Chordata</taxon>
        <taxon>Craniata</taxon>
        <taxon>Vertebrata</taxon>
        <taxon>Euteleostomi</taxon>
        <taxon>Actinopterygii</taxon>
        <taxon>Neopterygii</taxon>
        <taxon>Teleostei</taxon>
        <taxon>Osteoglossocephala</taxon>
        <taxon>Osteoglossomorpha</taxon>
        <taxon>Osteoglossiformes</taxon>
        <taxon>Osteoglossidae</taxon>
        <taxon>Scleropages</taxon>
    </lineage>
</organism>
<dbReference type="InterPro" id="IPR036397">
    <property type="entry name" value="RNaseH_sf"/>
</dbReference>
<evidence type="ECO:0000313" key="1">
    <source>
        <dbReference type="Ensembl" id="ENSSFOP00015018592.2"/>
    </source>
</evidence>
<dbReference type="Proteomes" id="UP000694397">
    <property type="component" value="Chromosome 8"/>
</dbReference>
<sequence length="77" mass="8827">RSGINLSLCLETIKDINPQYLFPIDKHRGGSIMVWTAFSWESLGLKTPLHGFMMAREYESFLQDQINLSLSVMPLCH</sequence>
<dbReference type="Ensembl" id="ENSSFOT00015018804.2">
    <property type="protein sequence ID" value="ENSSFOP00015018592.2"/>
    <property type="gene ID" value="ENSSFOG00015011947.2"/>
</dbReference>
<evidence type="ECO:0000313" key="2">
    <source>
        <dbReference type="Proteomes" id="UP000694397"/>
    </source>
</evidence>
<dbReference type="AlphaFoldDB" id="A0A8C9V2Q8"/>
<protein>
    <submittedName>
        <fullName evidence="1">Uncharacterized protein</fullName>
    </submittedName>
</protein>